<name>A0A7L4ZYG9_9BACT</name>
<dbReference type="RefSeq" id="WP_151078749.1">
    <property type="nucleotide sequence ID" value="NZ_CP047647.1"/>
</dbReference>
<gene>
    <name evidence="4" type="ORF">F0P96_10175</name>
</gene>
<evidence type="ECO:0000313" key="4">
    <source>
        <dbReference type="EMBL" id="KAA9333328.1"/>
    </source>
</evidence>
<feature type="chain" id="PRO_5044345604" evidence="3">
    <location>
        <begin position="40"/>
        <end position="232"/>
    </location>
</feature>
<keyword evidence="5" id="KW-1185">Reference proteome</keyword>
<evidence type="ECO:0000256" key="3">
    <source>
        <dbReference type="SAM" id="SignalP"/>
    </source>
</evidence>
<feature type="transmembrane region" description="Helical" evidence="2">
    <location>
        <begin position="67"/>
        <end position="90"/>
    </location>
</feature>
<organism evidence="4 5">
    <name type="scientific">Hymenobacter busanensis</name>
    <dbReference type="NCBI Taxonomy" id="2607656"/>
    <lineage>
        <taxon>Bacteria</taxon>
        <taxon>Pseudomonadati</taxon>
        <taxon>Bacteroidota</taxon>
        <taxon>Cytophagia</taxon>
        <taxon>Cytophagales</taxon>
        <taxon>Hymenobacteraceae</taxon>
        <taxon>Hymenobacter</taxon>
    </lineage>
</organism>
<feature type="region of interest" description="Disordered" evidence="1">
    <location>
        <begin position="42"/>
        <end position="62"/>
    </location>
</feature>
<feature type="compositionally biased region" description="Low complexity" evidence="1">
    <location>
        <begin position="42"/>
        <end position="59"/>
    </location>
</feature>
<keyword evidence="2" id="KW-0472">Membrane</keyword>
<accession>A0A7L4ZYG9</accession>
<reference evidence="4 5" key="1">
    <citation type="submission" date="2019-09" db="EMBL/GenBank/DDBJ databases">
        <title>Genome sequence of Hymenobacter sp. M3.</title>
        <authorList>
            <person name="Srinivasan S."/>
        </authorList>
    </citation>
    <scope>NUCLEOTIDE SEQUENCE [LARGE SCALE GENOMIC DNA]</scope>
    <source>
        <strain evidence="4 5">M3</strain>
    </source>
</reference>
<feature type="signal peptide" evidence="3">
    <location>
        <begin position="1"/>
        <end position="39"/>
    </location>
</feature>
<comment type="caution">
    <text evidence="4">The sequence shown here is derived from an EMBL/GenBank/DDBJ whole genome shotgun (WGS) entry which is preliminary data.</text>
</comment>
<evidence type="ECO:0000256" key="1">
    <source>
        <dbReference type="SAM" id="MobiDB-lite"/>
    </source>
</evidence>
<evidence type="ECO:0000256" key="2">
    <source>
        <dbReference type="SAM" id="Phobius"/>
    </source>
</evidence>
<sequence length="232" mass="24397">MAPLRSAVPWPLARGVSHRWACLLPLAVAAVLLAAPAQAQSSDPANDAAQPATQPAAPNTPRPTDGAFFLTVHIAGGTGAVAVGGGYWLARRRLEPELLLGIVPKKLGGKTLGVVTLKTTYTPYAPQLGASRWQANPLSFGGLASYTFGPGLNSSRATKYPKGYYWWSSALRFGAVLGARLTHEGGAGWPQRSSYYAELGTNDLYLVSKITNRSLRLSEILTLGLGVKGGGK</sequence>
<keyword evidence="3" id="KW-0732">Signal</keyword>
<keyword evidence="2" id="KW-1133">Transmembrane helix</keyword>
<proteinExistence type="predicted"/>
<keyword evidence="2" id="KW-0812">Transmembrane</keyword>
<protein>
    <submittedName>
        <fullName evidence="4">Uncharacterized protein</fullName>
    </submittedName>
</protein>
<evidence type="ECO:0000313" key="5">
    <source>
        <dbReference type="Proteomes" id="UP000326380"/>
    </source>
</evidence>
<dbReference type="EMBL" id="VTWU01000003">
    <property type="protein sequence ID" value="KAA9333328.1"/>
    <property type="molecule type" value="Genomic_DNA"/>
</dbReference>
<dbReference type="AlphaFoldDB" id="A0A7L4ZYG9"/>
<dbReference type="Proteomes" id="UP000326380">
    <property type="component" value="Unassembled WGS sequence"/>
</dbReference>